<evidence type="ECO:0000256" key="2">
    <source>
        <dbReference type="SAM" id="MobiDB-lite"/>
    </source>
</evidence>
<feature type="coiled-coil region" evidence="1">
    <location>
        <begin position="374"/>
        <end position="474"/>
    </location>
</feature>
<dbReference type="Gene3D" id="3.40.50.1460">
    <property type="match status" value="1"/>
</dbReference>
<evidence type="ECO:0000313" key="4">
    <source>
        <dbReference type="EMBL" id="EKS34854.1"/>
    </source>
</evidence>
<dbReference type="SUPFAM" id="SSF52129">
    <property type="entry name" value="Caspase-like"/>
    <property type="match status" value="1"/>
</dbReference>
<dbReference type="PATRIC" id="fig|883078.3.peg.4921"/>
<keyword evidence="1" id="KW-0175">Coiled coil</keyword>
<name>K8P2B9_9BRAD</name>
<feature type="compositionally biased region" description="Basic and acidic residues" evidence="2">
    <location>
        <begin position="484"/>
        <end position="502"/>
    </location>
</feature>
<reference evidence="4 5" key="1">
    <citation type="submission" date="2012-04" db="EMBL/GenBank/DDBJ databases">
        <title>The Genome Sequence of Afipia broomeae ATCC 49717.</title>
        <authorList>
            <consortium name="The Broad Institute Genome Sequencing Platform"/>
            <person name="Earl A."/>
            <person name="Ward D."/>
            <person name="Feldgarden M."/>
            <person name="Gevers D."/>
            <person name="Huys G."/>
            <person name="Walker B."/>
            <person name="Young S.K."/>
            <person name="Zeng Q."/>
            <person name="Gargeya S."/>
            <person name="Fitzgerald M."/>
            <person name="Haas B."/>
            <person name="Abouelleil A."/>
            <person name="Alvarado L."/>
            <person name="Arachchi H.M."/>
            <person name="Berlin A."/>
            <person name="Chapman S.B."/>
            <person name="Goldberg J."/>
            <person name="Griggs A."/>
            <person name="Gujja S."/>
            <person name="Hansen M."/>
            <person name="Howarth C."/>
            <person name="Imamovic A."/>
            <person name="Larimer J."/>
            <person name="McCowen C."/>
            <person name="Montmayeur A."/>
            <person name="Murphy C."/>
            <person name="Neiman D."/>
            <person name="Pearson M."/>
            <person name="Priest M."/>
            <person name="Roberts A."/>
            <person name="Saif S."/>
            <person name="Shea T."/>
            <person name="Sisk P."/>
            <person name="Sykes S."/>
            <person name="Wortman J."/>
            <person name="Nusbaum C."/>
            <person name="Birren B."/>
        </authorList>
    </citation>
    <scope>NUCLEOTIDE SEQUENCE [LARGE SCALE GENOMIC DNA]</scope>
    <source>
        <strain evidence="4 5">ATCC 49717</strain>
    </source>
</reference>
<dbReference type="InterPro" id="IPR011600">
    <property type="entry name" value="Pept_C14_caspase"/>
</dbReference>
<gene>
    <name evidence="4" type="ORF">HMPREF9695_04764</name>
</gene>
<accession>K8P2B9</accession>
<dbReference type="Pfam" id="PF00656">
    <property type="entry name" value="Peptidase_C14"/>
    <property type="match status" value="1"/>
</dbReference>
<dbReference type="eggNOG" id="COG4249">
    <property type="taxonomic scope" value="Bacteria"/>
</dbReference>
<feature type="region of interest" description="Disordered" evidence="2">
    <location>
        <begin position="629"/>
        <end position="682"/>
    </location>
</feature>
<dbReference type="PROSITE" id="PS50208">
    <property type="entry name" value="CASPASE_P20"/>
    <property type="match status" value="1"/>
</dbReference>
<dbReference type="InterPro" id="IPR052039">
    <property type="entry name" value="Caspase-related_regulators"/>
</dbReference>
<feature type="compositionally biased region" description="Polar residues" evidence="2">
    <location>
        <begin position="649"/>
        <end position="672"/>
    </location>
</feature>
<sequence length="729" mass="77951">MPGLSRAFLCGFAYGKVVTNFAPKGGTVAGRFAANRENRPPPDALLHFASARPRSRVPAYFNVCRTLIFEAALRMRRLLLVWTFLTAALTPALAEKRVALVIGNSDYQNVAPLTNPSNDAAAIAAILTKAGFDTVDAKSNLSGIEMKRTLREFGNKVRDADVAVIYYAGHGIELEGTNYLIPVDAKLEIDTDVLDEAFPLDRFIVAADPAKHLRLVILDACRDNPFNKTMKRTIGSRAVNRGLAKVEPANPNTLIAFAAKAGSTASDGEGKNSPFATALVKHLVKPGLDLRKAFGFVRDDVLKVTNNKQEPFVYGSLGGNDVPLVPAVAAAPVAQQTDPNSSLRRDYELAERVGTREAWDYFIATYPDSFYAKLAQAQRNKLAAEEARLAATEKAKTAQEEQTRLAIEGAKKAEQDKAAELARKAEQQRVAAELAKKAEEAKLAEAEKAKAAALAKAEERARAAADKKAAEDARVADAARLAAEKKAAEQKTTEQKASDDKPIGPVAALTPDQSAPKPDAPVIVADVPKQLQIELKRAGCYAGATDGNWTAAAQKSLDLFNKNAKTKFDIKLASADALDAVKARQGRVCPLVCEWGYKADGDKCTKITCRVGYEVGDDNTCEKIEVKKKPEPVAKREEQPASSKKPESKQSSTPPCSMAAGTSFTALSGTSNPCPPREAKPEASKEALYARCRAKYGAATYASSNNGAHNGSSGGNFAAIETCVARGGS</sequence>
<keyword evidence="5" id="KW-1185">Reference proteome</keyword>
<feature type="domain" description="Caspase family p20" evidence="3">
    <location>
        <begin position="95"/>
        <end position="225"/>
    </location>
</feature>
<dbReference type="EMBL" id="AGWX01000005">
    <property type="protein sequence ID" value="EKS34854.1"/>
    <property type="molecule type" value="Genomic_DNA"/>
</dbReference>
<dbReference type="PANTHER" id="PTHR22576:SF37">
    <property type="entry name" value="MUCOSA-ASSOCIATED LYMPHOID TISSUE LYMPHOMA TRANSLOCATION PROTEIN 1"/>
    <property type="match status" value="1"/>
</dbReference>
<dbReference type="InterPro" id="IPR001309">
    <property type="entry name" value="Pept_C14_p20"/>
</dbReference>
<proteinExistence type="predicted"/>
<protein>
    <recommendedName>
        <fullName evidence="3">Caspase family p20 domain-containing protein</fullName>
    </recommendedName>
</protein>
<evidence type="ECO:0000256" key="1">
    <source>
        <dbReference type="SAM" id="Coils"/>
    </source>
</evidence>
<organism evidence="4 5">
    <name type="scientific">Afipia broomeae ATCC 49717</name>
    <dbReference type="NCBI Taxonomy" id="883078"/>
    <lineage>
        <taxon>Bacteria</taxon>
        <taxon>Pseudomonadati</taxon>
        <taxon>Pseudomonadota</taxon>
        <taxon>Alphaproteobacteria</taxon>
        <taxon>Hyphomicrobiales</taxon>
        <taxon>Nitrobacteraceae</taxon>
        <taxon>Afipia</taxon>
    </lineage>
</organism>
<evidence type="ECO:0000259" key="3">
    <source>
        <dbReference type="PROSITE" id="PS50208"/>
    </source>
</evidence>
<dbReference type="GO" id="GO:0006508">
    <property type="term" value="P:proteolysis"/>
    <property type="evidence" value="ECO:0007669"/>
    <property type="project" value="InterPro"/>
</dbReference>
<evidence type="ECO:0000313" key="5">
    <source>
        <dbReference type="Proteomes" id="UP000001096"/>
    </source>
</evidence>
<feature type="compositionally biased region" description="Basic and acidic residues" evidence="2">
    <location>
        <begin position="629"/>
        <end position="648"/>
    </location>
</feature>
<dbReference type="AlphaFoldDB" id="K8P2B9"/>
<dbReference type="InterPro" id="IPR029030">
    <property type="entry name" value="Caspase-like_dom_sf"/>
</dbReference>
<comment type="caution">
    <text evidence="4">The sequence shown here is derived from an EMBL/GenBank/DDBJ whole genome shotgun (WGS) entry which is preliminary data.</text>
</comment>
<dbReference type="HOGENOM" id="CLU_018712_0_0_5"/>
<feature type="region of interest" description="Disordered" evidence="2">
    <location>
        <begin position="484"/>
        <end position="519"/>
    </location>
</feature>
<dbReference type="Proteomes" id="UP000001096">
    <property type="component" value="Unassembled WGS sequence"/>
</dbReference>
<dbReference type="GO" id="GO:0004197">
    <property type="term" value="F:cysteine-type endopeptidase activity"/>
    <property type="evidence" value="ECO:0007669"/>
    <property type="project" value="InterPro"/>
</dbReference>
<dbReference type="PANTHER" id="PTHR22576">
    <property type="entry name" value="MUCOSA ASSOCIATED LYMPHOID TISSUE LYMPHOMA TRANSLOCATION PROTEIN 1/PARACASPASE"/>
    <property type="match status" value="1"/>
</dbReference>